<dbReference type="Proteomes" id="UP000799764">
    <property type="component" value="Unassembled WGS sequence"/>
</dbReference>
<evidence type="ECO:0000313" key="2">
    <source>
        <dbReference type="Proteomes" id="UP000799764"/>
    </source>
</evidence>
<dbReference type="AlphaFoldDB" id="A0A9P4UDF7"/>
<evidence type="ECO:0000313" key="1">
    <source>
        <dbReference type="EMBL" id="KAF2445328.1"/>
    </source>
</evidence>
<sequence length="293" mass="33654">MNIFKRSFKSTTTENLNRSTWIWKTEEVIGSDDQVDQFLAFARENSIKRVYIHINPDIPHQTLANFVGKCSPAGIAVEALMGDAAWIFNPQAHESLQIRLRWVTDYQTQYANDGQVLLQGLHLDIEPWQLDGWRNSEQPDLIRQWVSCFHYLKDWAKTQHPPLPVAADLPFWLHTLQYPDNGERLDVTIMAVLDGAAFMTYRNDPQGLMDIAGEALLACWKCEKSREGIYLGVETVPSDEGKHISYHGMGARKLREDLGCLEGGHGLRKRESHEKWFAGLAVHDYHTWSKMYD</sequence>
<protein>
    <submittedName>
        <fullName evidence="1">Uncharacterized protein</fullName>
    </submittedName>
</protein>
<name>A0A9P4UDF7_9PLEO</name>
<organism evidence="1 2">
    <name type="scientific">Karstenula rhodostoma CBS 690.94</name>
    <dbReference type="NCBI Taxonomy" id="1392251"/>
    <lineage>
        <taxon>Eukaryota</taxon>
        <taxon>Fungi</taxon>
        <taxon>Dikarya</taxon>
        <taxon>Ascomycota</taxon>
        <taxon>Pezizomycotina</taxon>
        <taxon>Dothideomycetes</taxon>
        <taxon>Pleosporomycetidae</taxon>
        <taxon>Pleosporales</taxon>
        <taxon>Massarineae</taxon>
        <taxon>Didymosphaeriaceae</taxon>
        <taxon>Karstenula</taxon>
    </lineage>
</organism>
<comment type="caution">
    <text evidence="1">The sequence shown here is derived from an EMBL/GenBank/DDBJ whole genome shotgun (WGS) entry which is preliminary data.</text>
</comment>
<dbReference type="EMBL" id="MU001499">
    <property type="protein sequence ID" value="KAF2445328.1"/>
    <property type="molecule type" value="Genomic_DNA"/>
</dbReference>
<keyword evidence="2" id="KW-1185">Reference proteome</keyword>
<proteinExistence type="predicted"/>
<gene>
    <name evidence="1" type="ORF">P171DRAFT_263934</name>
</gene>
<accession>A0A9P4UDF7</accession>
<reference evidence="1" key="1">
    <citation type="journal article" date="2020" name="Stud. Mycol.">
        <title>101 Dothideomycetes genomes: a test case for predicting lifestyles and emergence of pathogens.</title>
        <authorList>
            <person name="Haridas S."/>
            <person name="Albert R."/>
            <person name="Binder M."/>
            <person name="Bloem J."/>
            <person name="Labutti K."/>
            <person name="Salamov A."/>
            <person name="Andreopoulos B."/>
            <person name="Baker S."/>
            <person name="Barry K."/>
            <person name="Bills G."/>
            <person name="Bluhm B."/>
            <person name="Cannon C."/>
            <person name="Castanera R."/>
            <person name="Culley D."/>
            <person name="Daum C."/>
            <person name="Ezra D."/>
            <person name="Gonzalez J."/>
            <person name="Henrissat B."/>
            <person name="Kuo A."/>
            <person name="Liang C."/>
            <person name="Lipzen A."/>
            <person name="Lutzoni F."/>
            <person name="Magnuson J."/>
            <person name="Mondo S."/>
            <person name="Nolan M."/>
            <person name="Ohm R."/>
            <person name="Pangilinan J."/>
            <person name="Park H.-J."/>
            <person name="Ramirez L."/>
            <person name="Alfaro M."/>
            <person name="Sun H."/>
            <person name="Tritt A."/>
            <person name="Yoshinaga Y."/>
            <person name="Zwiers L.-H."/>
            <person name="Turgeon B."/>
            <person name="Goodwin S."/>
            <person name="Spatafora J."/>
            <person name="Crous P."/>
            <person name="Grigoriev I."/>
        </authorList>
    </citation>
    <scope>NUCLEOTIDE SEQUENCE</scope>
    <source>
        <strain evidence="1">CBS 690.94</strain>
    </source>
</reference>
<dbReference type="OrthoDB" id="3716526at2759"/>